<proteinExistence type="predicted"/>
<evidence type="ECO:0000313" key="1">
    <source>
        <dbReference type="EMBL" id="VCU40125.1"/>
    </source>
</evidence>
<gene>
    <name evidence="1" type="ORF">BGT96224V316_LOCUS1367</name>
</gene>
<name>A0A9X9L996_BLUGR</name>
<dbReference type="EMBL" id="LR026985">
    <property type="protein sequence ID" value="VCU40125.1"/>
    <property type="molecule type" value="Genomic_DNA"/>
</dbReference>
<sequence>MKVLSIKGSSGIRECIQYMRSPNIKLSYRRIQLSGRTSLLRVMLFKCKACAHDE</sequence>
<accession>A0A9X9L996</accession>
<organism evidence="1 2">
    <name type="scientific">Blumeria graminis f. sp. tritici</name>
    <dbReference type="NCBI Taxonomy" id="62690"/>
    <lineage>
        <taxon>Eukaryota</taxon>
        <taxon>Fungi</taxon>
        <taxon>Dikarya</taxon>
        <taxon>Ascomycota</taxon>
        <taxon>Pezizomycotina</taxon>
        <taxon>Leotiomycetes</taxon>
        <taxon>Erysiphales</taxon>
        <taxon>Erysiphaceae</taxon>
        <taxon>Blumeria</taxon>
    </lineage>
</organism>
<dbReference type="Proteomes" id="UP000324639">
    <property type="component" value="Chromosome Bgt_-02"/>
</dbReference>
<evidence type="ECO:0000313" key="2">
    <source>
        <dbReference type="Proteomes" id="UP000324639"/>
    </source>
</evidence>
<reference evidence="1 2" key="1">
    <citation type="submission" date="2018-08" db="EMBL/GenBank/DDBJ databases">
        <authorList>
            <person name="Muller C M."/>
        </authorList>
    </citation>
    <scope>NUCLEOTIDE SEQUENCE [LARGE SCALE GENOMIC DNA]</scope>
</reference>
<protein>
    <submittedName>
        <fullName evidence="1">Bgt-51021</fullName>
    </submittedName>
</protein>
<dbReference type="AlphaFoldDB" id="A0A9X9L996"/>
<keyword evidence="2" id="KW-1185">Reference proteome</keyword>